<dbReference type="EMBL" id="CACRYJ010000068">
    <property type="protein sequence ID" value="VZO40326.1"/>
    <property type="molecule type" value="Genomic_DNA"/>
</dbReference>
<keyword evidence="3 6" id="KW-0378">Hydrolase</keyword>
<dbReference type="RefSeq" id="WP_156743579.1">
    <property type="nucleotide sequence ID" value="NZ_CACRYJ010000068.1"/>
</dbReference>
<keyword evidence="13" id="KW-1185">Reference proteome</keyword>
<dbReference type="InterPro" id="IPR000209">
    <property type="entry name" value="Peptidase_S8/S53_dom"/>
</dbReference>
<keyword evidence="9" id="KW-0472">Membrane</keyword>
<dbReference type="EC" id="3.4.21.62" evidence="12"/>
<keyword evidence="9" id="KW-0812">Transmembrane</keyword>
<keyword evidence="10" id="KW-0732">Signal</keyword>
<feature type="compositionally biased region" description="Pro residues" evidence="8">
    <location>
        <begin position="1288"/>
        <end position="1297"/>
    </location>
</feature>
<evidence type="ECO:0000259" key="11">
    <source>
        <dbReference type="Pfam" id="PF00082"/>
    </source>
</evidence>
<name>A0A7M4DS82_9MICO</name>
<dbReference type="PRINTS" id="PR00723">
    <property type="entry name" value="SUBTILISIN"/>
</dbReference>
<protein>
    <submittedName>
        <fullName evidence="12">Subtilisin E</fullName>
        <ecNumber evidence="12">3.4.21.62</ecNumber>
    </submittedName>
</protein>
<dbReference type="InterPro" id="IPR023828">
    <property type="entry name" value="Peptidase_S8_Ser-AS"/>
</dbReference>
<organism evidence="12 13">
    <name type="scientific">Occultella aeris</name>
    <dbReference type="NCBI Taxonomy" id="2761496"/>
    <lineage>
        <taxon>Bacteria</taxon>
        <taxon>Bacillati</taxon>
        <taxon>Actinomycetota</taxon>
        <taxon>Actinomycetes</taxon>
        <taxon>Micrococcales</taxon>
        <taxon>Ruaniaceae</taxon>
        <taxon>Occultella</taxon>
    </lineage>
</organism>
<evidence type="ECO:0000256" key="5">
    <source>
        <dbReference type="PIRSR" id="PIRSR615500-1"/>
    </source>
</evidence>
<dbReference type="GO" id="GO:0004252">
    <property type="term" value="F:serine-type endopeptidase activity"/>
    <property type="evidence" value="ECO:0007669"/>
    <property type="project" value="UniProtKB-UniRule"/>
</dbReference>
<keyword evidence="9" id="KW-1133">Transmembrane helix</keyword>
<dbReference type="Gene3D" id="3.50.30.30">
    <property type="match status" value="1"/>
</dbReference>
<evidence type="ECO:0000256" key="2">
    <source>
        <dbReference type="ARBA" id="ARBA00022670"/>
    </source>
</evidence>
<dbReference type="InterPro" id="IPR022398">
    <property type="entry name" value="Peptidase_S8_His-AS"/>
</dbReference>
<accession>A0A7M4DS82</accession>
<evidence type="ECO:0000256" key="1">
    <source>
        <dbReference type="ARBA" id="ARBA00011073"/>
    </source>
</evidence>
<feature type="active site" description="Charge relay system" evidence="5 6">
    <location>
        <position position="453"/>
    </location>
</feature>
<reference evidence="12 13" key="1">
    <citation type="submission" date="2019-11" db="EMBL/GenBank/DDBJ databases">
        <authorList>
            <person name="Criscuolo A."/>
        </authorList>
    </citation>
    <scope>NUCLEOTIDE SEQUENCE [LARGE SCALE GENOMIC DNA]</scope>
    <source>
        <strain evidence="12">CIP111667</strain>
    </source>
</reference>
<evidence type="ECO:0000256" key="9">
    <source>
        <dbReference type="SAM" id="Phobius"/>
    </source>
</evidence>
<comment type="caution">
    <text evidence="12">The sequence shown here is derived from an EMBL/GenBank/DDBJ whole genome shotgun (WGS) entry which is preliminary data.</text>
</comment>
<evidence type="ECO:0000256" key="7">
    <source>
        <dbReference type="RuleBase" id="RU003355"/>
    </source>
</evidence>
<evidence type="ECO:0000256" key="6">
    <source>
        <dbReference type="PROSITE-ProRule" id="PRU01240"/>
    </source>
</evidence>
<feature type="domain" description="Peptidase S8/S53" evidence="11">
    <location>
        <begin position="240"/>
        <end position="490"/>
    </location>
</feature>
<dbReference type="InterPro" id="IPR050131">
    <property type="entry name" value="Peptidase_S8_subtilisin-like"/>
</dbReference>
<dbReference type="InterPro" id="IPR015500">
    <property type="entry name" value="Peptidase_S8_subtilisin-rel"/>
</dbReference>
<dbReference type="Proteomes" id="UP000419743">
    <property type="component" value="Unassembled WGS sequence"/>
</dbReference>
<keyword evidence="4 6" id="KW-0720">Serine protease</keyword>
<evidence type="ECO:0000313" key="12">
    <source>
        <dbReference type="EMBL" id="VZO40326.1"/>
    </source>
</evidence>
<evidence type="ECO:0000256" key="4">
    <source>
        <dbReference type="ARBA" id="ARBA00022825"/>
    </source>
</evidence>
<proteinExistence type="inferred from homology"/>
<dbReference type="Pfam" id="PF00082">
    <property type="entry name" value="Peptidase_S8"/>
    <property type="match status" value="1"/>
</dbReference>
<feature type="signal peptide" evidence="10">
    <location>
        <begin position="1"/>
        <end position="34"/>
    </location>
</feature>
<evidence type="ECO:0000313" key="13">
    <source>
        <dbReference type="Proteomes" id="UP000419743"/>
    </source>
</evidence>
<dbReference type="Gene3D" id="3.40.50.200">
    <property type="entry name" value="Peptidase S8/S53 domain"/>
    <property type="match status" value="1"/>
</dbReference>
<dbReference type="PROSITE" id="PS00137">
    <property type="entry name" value="SUBTILASE_HIS"/>
    <property type="match status" value="1"/>
</dbReference>
<dbReference type="PANTHER" id="PTHR43806">
    <property type="entry name" value="PEPTIDASE S8"/>
    <property type="match status" value="1"/>
</dbReference>
<comment type="similarity">
    <text evidence="1 6 7">Belongs to the peptidase S8 family.</text>
</comment>
<dbReference type="InterPro" id="IPR036852">
    <property type="entry name" value="Peptidase_S8/S53_dom_sf"/>
</dbReference>
<feature type="transmembrane region" description="Helical" evidence="9">
    <location>
        <begin position="1338"/>
        <end position="1357"/>
    </location>
</feature>
<dbReference type="GO" id="GO:0006508">
    <property type="term" value="P:proteolysis"/>
    <property type="evidence" value="ECO:0007669"/>
    <property type="project" value="UniProtKB-KW"/>
</dbReference>
<feature type="active site" description="Charge relay system" evidence="5 6">
    <location>
        <position position="281"/>
    </location>
</feature>
<dbReference type="PROSITE" id="PS51892">
    <property type="entry name" value="SUBTILASE"/>
    <property type="match status" value="1"/>
</dbReference>
<dbReference type="InterPro" id="IPR023827">
    <property type="entry name" value="Peptidase_S8_Asp-AS"/>
</dbReference>
<feature type="region of interest" description="Disordered" evidence="8">
    <location>
        <begin position="1282"/>
        <end position="1334"/>
    </location>
</feature>
<sequence length="1369" mass="138503">MRARPPLSSARRRGRRSALAGLAAAIVLTSGSFAAAAPGDPGDGSGGSSGPGAGAATPADRHTVTLLTGDVVTLTDLADGSRTVDVEPADPAALVRTYVVDGHIHVVPEAALPYLASGALDDALFDVSQLVEFGFDDASVAATPIIVEYSDGPRPRTGPVTGLDLDVALTSIGGAAGGADRAVAEQAWAELTSSSGRSAAAGALSAGIETIHLDAPVEAYLDTSVGYIGAPQAWAAGFDGTGVRVAILDSGVDAGHPDLTESVIETQSFVPGETVDDVNGHGTHVASTVAGSGAASGGLYGGVAPGADLLVGKVLSDNGEGLTSWIIEGMEWGAANADVVSMSLGSREASDGTDIMSEALNEITAETGTLFIVAAGNSGAPGTIGAPAAASGSLAIGSVDDTTDELSWFSSQGPLYGSGALKPDVSAPGSGITAARSQFSAGEGSYTTMDGTSMATPHVSGAAAIALQADPTLTGVQLRDLLVSSARDLGFTPYQAGSGVIDVLAAVERDVFATGSADFGMLPWGEASGTVDRDVTFTNRSDTELTLDLALSVAVETPGGDGGGGIDPGIAPGSTTLAADDAVLLPQTQVTVPAGGTATVTLAGDHAALAPGEQLSGTLVGSVAGEALTRTSIGMITEAERYDLTLRATGIDGRPATMYAMFFNLDTQSAESIIVDGETTLRLPAGRYSAMAYADVETAPGTDAIALVGDPDIVLEGDTTVALDVRTADPVTVDVGRDDLSAENRRMDYSVEGMMGSAMIPLLVDELLAQPLVAESATSFAFTTRWRLRDPRITLTLDGADLGAREQPAAPYLDGELSTTATDLGAGSSADVAGVALDGGIAVVRSSTEVGPVERAANVAATGAALLVVVQGEESLEWYGDDFGNDAPLPVAAVSGPNGQALLGALAAGDVELSAVGRPVADDVYDVLLYTDGEIPANPTKIADDLALVTTTYHGAQNTLVGEFRYDFAPGVDVGQGFLFATERPGVRREWVSTTDAEWYQGATDIGSTWEVRDVRRSYTTGEELEASYFSPIVRPYVGAGYWAPFRQADGVQINVPGWADGGDAMRTGALDTYSGLPGLSQLGQLYVDGTLVSESAYQGVTAWDLPPGEARLRFVNTTSHDPTMIPTSTSTVTQWEFDSRAPAAFDEAILPMMQAFYDVEAAIDGTVGAGRTVGEPVPLAVEVGHLAGATGSAELASVTAEFSTDDGAAWQQLELTETPAVAGAVLPLATFVQEREYVRSFAAEIPIPDSGGTVSLRVSAQDAAGNAFSQEITSAFVVVPALDPGEPTEPPAPTEPPSSGGPSNPGDGGAGDPGAGDPTDAGPGTGSTGGSLPSTGASIGLLVLLAAAAVGGGLLLRRRFAAAHPGRP</sequence>
<feature type="active site" description="Charge relay system" evidence="5 6">
    <location>
        <position position="249"/>
    </location>
</feature>
<evidence type="ECO:0000256" key="10">
    <source>
        <dbReference type="SAM" id="SignalP"/>
    </source>
</evidence>
<dbReference type="PROSITE" id="PS00136">
    <property type="entry name" value="SUBTILASE_ASP"/>
    <property type="match status" value="1"/>
</dbReference>
<gene>
    <name evidence="12" type="primary">aprE</name>
    <name evidence="12" type="ORF">HALOF300_05030</name>
</gene>
<feature type="chain" id="PRO_5039633787" evidence="10">
    <location>
        <begin position="35"/>
        <end position="1369"/>
    </location>
</feature>
<feature type="region of interest" description="Disordered" evidence="8">
    <location>
        <begin position="38"/>
        <end position="58"/>
    </location>
</feature>
<evidence type="ECO:0000256" key="3">
    <source>
        <dbReference type="ARBA" id="ARBA00022801"/>
    </source>
</evidence>
<feature type="compositionally biased region" description="Gly residues" evidence="8">
    <location>
        <begin position="41"/>
        <end position="53"/>
    </location>
</feature>
<dbReference type="PROSITE" id="PS00138">
    <property type="entry name" value="SUBTILASE_SER"/>
    <property type="match status" value="1"/>
</dbReference>
<evidence type="ECO:0000256" key="8">
    <source>
        <dbReference type="SAM" id="MobiDB-lite"/>
    </source>
</evidence>
<dbReference type="PANTHER" id="PTHR43806:SF11">
    <property type="entry name" value="CEREVISIN-RELATED"/>
    <property type="match status" value="1"/>
</dbReference>
<keyword evidence="2 6" id="KW-0645">Protease</keyword>
<dbReference type="SUPFAM" id="SSF52743">
    <property type="entry name" value="Subtilisin-like"/>
    <property type="match status" value="1"/>
</dbReference>